<dbReference type="STRING" id="576117.SAMN04488138_10523"/>
<dbReference type="AlphaFoldDB" id="A0A1I3RFU0"/>
<dbReference type="PANTHER" id="PTHR10443">
    <property type="entry name" value="MICROSOMAL DIPEPTIDASE"/>
    <property type="match status" value="1"/>
</dbReference>
<name>A0A1I3RFU0_9RHOB</name>
<dbReference type="PANTHER" id="PTHR10443:SF12">
    <property type="entry name" value="DIPEPTIDASE"/>
    <property type="match status" value="1"/>
</dbReference>
<keyword evidence="1" id="KW-0812">Transmembrane</keyword>
<keyword evidence="1" id="KW-0472">Membrane</keyword>
<dbReference type="CDD" id="cd01301">
    <property type="entry name" value="rDP_like"/>
    <property type="match status" value="1"/>
</dbReference>
<keyword evidence="1" id="KW-1133">Transmembrane helix</keyword>
<protein>
    <submittedName>
        <fullName evidence="2">Zn-dependent dipeptidase, dipeptidase homolog</fullName>
    </submittedName>
</protein>
<dbReference type="InterPro" id="IPR008257">
    <property type="entry name" value="Pept_M19"/>
</dbReference>
<dbReference type="PROSITE" id="PS51365">
    <property type="entry name" value="RENAL_DIPEPTIDASE_2"/>
    <property type="match status" value="1"/>
</dbReference>
<feature type="transmembrane region" description="Helical" evidence="1">
    <location>
        <begin position="9"/>
        <end position="28"/>
    </location>
</feature>
<evidence type="ECO:0000313" key="3">
    <source>
        <dbReference type="Proteomes" id="UP000183299"/>
    </source>
</evidence>
<dbReference type="GO" id="GO:0070573">
    <property type="term" value="F:metallodipeptidase activity"/>
    <property type="evidence" value="ECO:0007669"/>
    <property type="project" value="InterPro"/>
</dbReference>
<gene>
    <name evidence="2" type="ORF">SAMN04488138_10523</name>
</gene>
<organism evidence="2 3">
    <name type="scientific">Celeribacter halophilus</name>
    <dbReference type="NCBI Taxonomy" id="576117"/>
    <lineage>
        <taxon>Bacteria</taxon>
        <taxon>Pseudomonadati</taxon>
        <taxon>Pseudomonadota</taxon>
        <taxon>Alphaproteobacteria</taxon>
        <taxon>Rhodobacterales</taxon>
        <taxon>Roseobacteraceae</taxon>
        <taxon>Celeribacter</taxon>
    </lineage>
</organism>
<dbReference type="GO" id="GO:0006508">
    <property type="term" value="P:proteolysis"/>
    <property type="evidence" value="ECO:0007669"/>
    <property type="project" value="InterPro"/>
</dbReference>
<reference evidence="2 3" key="1">
    <citation type="submission" date="2016-10" db="EMBL/GenBank/DDBJ databases">
        <authorList>
            <person name="de Groot N.N."/>
        </authorList>
    </citation>
    <scope>NUCLEOTIDE SEQUENCE [LARGE SCALE GENOMIC DNA]</scope>
    <source>
        <strain evidence="2 3">CGMCC 1.8891</strain>
    </source>
</reference>
<evidence type="ECO:0000313" key="2">
    <source>
        <dbReference type="EMBL" id="SFJ44211.1"/>
    </source>
</evidence>
<dbReference type="InterPro" id="IPR032466">
    <property type="entry name" value="Metal_Hydrolase"/>
</dbReference>
<accession>A0A1I3RFU0</accession>
<dbReference type="EMBL" id="FORY01000005">
    <property type="protein sequence ID" value="SFJ44211.1"/>
    <property type="molecule type" value="Genomic_DNA"/>
</dbReference>
<keyword evidence="3" id="KW-1185">Reference proteome</keyword>
<evidence type="ECO:0000256" key="1">
    <source>
        <dbReference type="SAM" id="Phobius"/>
    </source>
</evidence>
<dbReference type="GeneID" id="98664692"/>
<proteinExistence type="predicted"/>
<dbReference type="RefSeq" id="WP_066599263.1">
    <property type="nucleotide sequence ID" value="NZ_FORY01000005.1"/>
</dbReference>
<dbReference type="Pfam" id="PF01244">
    <property type="entry name" value="Peptidase_M19"/>
    <property type="match status" value="1"/>
</dbReference>
<sequence>MVKWIGRGLGIVLVVGAVVFFGILPGIVEKGQNSVADHAPYPVTAEAQALHDSLTIGDLHADSLLWNRDLLKRADRGHVDFPRLREGNVAVQVFTTVTKSPAGQNYDHNSADARDNITLLGIAQLWPVKSWFNLTERGLYMAKRMQRYEEKAPEQVRILRTKSDLDDVLAARANGHALTGALIGSEGGHILEGDLANLDRIYDAGFRLMGLTHFFDNALGGSLHGEEEHGLTDFGRDVVRAMVNKHMVIDLAHASPQMAREVIEMTDQPLILSHTGIHSHCEVKRNFPDELMQQIAATGGVIGIGYWADVTCDASPDGVARTIKAAVDLVGADHVALGSDYDGSVAVEFDSSELAALTQALMDQGLSETEIASVMGGNMVRVLRQILPD</sequence>
<dbReference type="OrthoDB" id="9804920at2"/>
<dbReference type="SUPFAM" id="SSF51556">
    <property type="entry name" value="Metallo-dependent hydrolases"/>
    <property type="match status" value="1"/>
</dbReference>
<dbReference type="Proteomes" id="UP000183299">
    <property type="component" value="Unassembled WGS sequence"/>
</dbReference>
<dbReference type="Gene3D" id="3.20.20.140">
    <property type="entry name" value="Metal-dependent hydrolases"/>
    <property type="match status" value="1"/>
</dbReference>